<feature type="transmembrane region" description="Helical" evidence="6">
    <location>
        <begin position="364"/>
        <end position="385"/>
    </location>
</feature>
<name>B8CLJ6_SHEPW</name>
<evidence type="ECO:0000256" key="1">
    <source>
        <dbReference type="ARBA" id="ARBA00004141"/>
    </source>
</evidence>
<feature type="transmembrane region" description="Helical" evidence="6">
    <location>
        <begin position="309"/>
        <end position="326"/>
    </location>
</feature>
<evidence type="ECO:0000259" key="9">
    <source>
        <dbReference type="Pfam" id="PF24961"/>
    </source>
</evidence>
<keyword evidence="7" id="KW-0732">Signal</keyword>
<dbReference type="Pfam" id="PF24961">
    <property type="entry name" value="NfeD_membrane"/>
    <property type="match status" value="1"/>
</dbReference>
<keyword evidence="12" id="KW-1185">Reference proteome</keyword>
<evidence type="ECO:0000256" key="3">
    <source>
        <dbReference type="ARBA" id="ARBA00022989"/>
    </source>
</evidence>
<dbReference type="Proteomes" id="UP000000753">
    <property type="component" value="Chromosome"/>
</dbReference>
<dbReference type="GO" id="GO:0016020">
    <property type="term" value="C:membrane"/>
    <property type="evidence" value="ECO:0007669"/>
    <property type="project" value="UniProtKB-SubCell"/>
</dbReference>
<dbReference type="OrthoDB" id="5289056at2"/>
<reference evidence="11 12" key="1">
    <citation type="journal article" date="2008" name="PLoS ONE">
        <title>Environmental adaptation: genomic analysis of the piezotolerant and psychrotolerant deep-sea iron reducing bacterium Shewanella piezotolerans WP3.</title>
        <authorList>
            <person name="Wang F."/>
            <person name="Wang J."/>
            <person name="Jian H."/>
            <person name="Zhang B."/>
            <person name="Li S."/>
            <person name="Wang F."/>
            <person name="Zeng X."/>
            <person name="Gao L."/>
            <person name="Bartlett D.H."/>
            <person name="Yu J."/>
            <person name="Hu S."/>
            <person name="Xiao X."/>
        </authorList>
    </citation>
    <scope>NUCLEOTIDE SEQUENCE [LARGE SCALE GENOMIC DNA]</scope>
    <source>
        <strain evidence="12">WP3 / JCM 13877</strain>
    </source>
</reference>
<feature type="domain" description="NfeD integral membrane" evidence="9">
    <location>
        <begin position="264"/>
        <end position="380"/>
    </location>
</feature>
<evidence type="ECO:0000259" key="8">
    <source>
        <dbReference type="Pfam" id="PF01957"/>
    </source>
</evidence>
<gene>
    <name evidence="11" type="ordered locus">swp_1887</name>
</gene>
<feature type="domain" description="NfeD-like C-terminal" evidence="8">
    <location>
        <begin position="397"/>
        <end position="449"/>
    </location>
</feature>
<dbReference type="InterPro" id="IPR002810">
    <property type="entry name" value="NfeD-like_C"/>
</dbReference>
<dbReference type="InterPro" id="IPR012340">
    <property type="entry name" value="NA-bd_OB-fold"/>
</dbReference>
<comment type="subcellular location">
    <subcellularLocation>
        <location evidence="1">Membrane</location>
        <topology evidence="1">Multi-pass membrane protein</topology>
    </subcellularLocation>
</comment>
<proteinExistence type="predicted"/>
<dbReference type="Pfam" id="PF01957">
    <property type="entry name" value="NfeD"/>
    <property type="match status" value="1"/>
</dbReference>
<feature type="domain" description="NfeD1b N-terminal" evidence="10">
    <location>
        <begin position="34"/>
        <end position="134"/>
    </location>
</feature>
<evidence type="ECO:0000256" key="2">
    <source>
        <dbReference type="ARBA" id="ARBA00022692"/>
    </source>
</evidence>
<dbReference type="PANTHER" id="PTHR33507:SF4">
    <property type="entry name" value="NODULATION COMPETITIVENESS PROTEIN NFED"/>
    <property type="match status" value="1"/>
</dbReference>
<dbReference type="Pfam" id="PF25145">
    <property type="entry name" value="NfeD1b_N"/>
    <property type="match status" value="1"/>
</dbReference>
<dbReference type="KEGG" id="swp:swp_1887"/>
<organism evidence="11 12">
    <name type="scientific">Shewanella piezotolerans (strain WP3 / JCM 13877)</name>
    <dbReference type="NCBI Taxonomy" id="225849"/>
    <lineage>
        <taxon>Bacteria</taxon>
        <taxon>Pseudomonadati</taxon>
        <taxon>Pseudomonadota</taxon>
        <taxon>Gammaproteobacteria</taxon>
        <taxon>Alteromonadales</taxon>
        <taxon>Shewanellaceae</taxon>
        <taxon>Shewanella</taxon>
    </lineage>
</organism>
<dbReference type="eggNOG" id="COG1030">
    <property type="taxonomic scope" value="Bacteria"/>
</dbReference>
<evidence type="ECO:0000256" key="6">
    <source>
        <dbReference type="SAM" id="Phobius"/>
    </source>
</evidence>
<dbReference type="InterPro" id="IPR029045">
    <property type="entry name" value="ClpP/crotonase-like_dom_sf"/>
</dbReference>
<feature type="region of interest" description="Disordered" evidence="5">
    <location>
        <begin position="132"/>
        <end position="162"/>
    </location>
</feature>
<dbReference type="PANTHER" id="PTHR33507">
    <property type="entry name" value="INNER MEMBRANE PROTEIN YBBJ"/>
    <property type="match status" value="1"/>
</dbReference>
<keyword evidence="2 6" id="KW-0812">Transmembrane</keyword>
<feature type="chain" id="PRO_5002866793" evidence="7">
    <location>
        <begin position="24"/>
        <end position="464"/>
    </location>
</feature>
<feature type="transmembrane region" description="Helical" evidence="6">
    <location>
        <begin position="256"/>
        <end position="278"/>
    </location>
</feature>
<dbReference type="InterPro" id="IPR056739">
    <property type="entry name" value="NfeD_membrane"/>
</dbReference>
<dbReference type="Gene3D" id="3.90.226.10">
    <property type="entry name" value="2-enoyl-CoA Hydratase, Chain A, domain 1"/>
    <property type="match status" value="1"/>
</dbReference>
<dbReference type="SUPFAM" id="SSF141322">
    <property type="entry name" value="NfeD domain-like"/>
    <property type="match status" value="1"/>
</dbReference>
<sequence>MHGWKLALLVILTALLCMGVQSADENTLGTEIPVVSVKGAIGPAVGKQLTAEINAANQQHNVPLIIITLDTPGGLVSSLRSINQTILTSDIPVACLVYPKGARAASAGTYMLYACHVAAMATATTLGAATPVQMGPSAPSPDKINPADKEGDNTPENPSPSAMEKKILNDAIAYIRSLAQLRGRNQEWAELAVTEAATLTATEALALNVIDLLAESPQQLVRNLDGKVIEFGDVEMTLNLKGAALVNKQPSWQHQFIATITNPNIAYILMIIGVYGLLLEFYSPGIGVAGITGAISLIIALYAFQMLPLSYAGLALLMLGIVLLITESMVPSFGIFGVGGIAAFVVGSIFLFDTPQPQFQVSPILIASIAFISLLFFVFALGFILRMRKNAVVTGQEAIIGADAIVIDNFKGHGFVLLNGERWHAISSQALRKGQSVTVNDINGLSLTVSTVDPKETSNGTTHH</sequence>
<dbReference type="RefSeq" id="WP_020912023.1">
    <property type="nucleotide sequence ID" value="NC_011566.1"/>
</dbReference>
<keyword evidence="4 6" id="KW-0472">Membrane</keyword>
<evidence type="ECO:0000256" key="5">
    <source>
        <dbReference type="SAM" id="MobiDB-lite"/>
    </source>
</evidence>
<dbReference type="HOGENOM" id="CLU_024619_1_0_6"/>
<feature type="transmembrane region" description="Helical" evidence="6">
    <location>
        <begin position="333"/>
        <end position="352"/>
    </location>
</feature>
<dbReference type="EMBL" id="CP000472">
    <property type="protein sequence ID" value="ACJ28647.1"/>
    <property type="molecule type" value="Genomic_DNA"/>
</dbReference>
<dbReference type="STRING" id="225849.swp_1887"/>
<accession>B8CLJ6</accession>
<protein>
    <submittedName>
        <fullName evidence="11">Uncharacterized protein</fullName>
    </submittedName>
</protein>
<dbReference type="Gene3D" id="2.40.50.140">
    <property type="entry name" value="Nucleic acid-binding proteins"/>
    <property type="match status" value="1"/>
</dbReference>
<feature type="transmembrane region" description="Helical" evidence="6">
    <location>
        <begin position="285"/>
        <end position="303"/>
    </location>
</feature>
<dbReference type="InterPro" id="IPR052165">
    <property type="entry name" value="Membrane_assoc_protease"/>
</dbReference>
<feature type="signal peptide" evidence="7">
    <location>
        <begin position="1"/>
        <end position="23"/>
    </location>
</feature>
<evidence type="ECO:0000256" key="4">
    <source>
        <dbReference type="ARBA" id="ARBA00023136"/>
    </source>
</evidence>
<evidence type="ECO:0000313" key="12">
    <source>
        <dbReference type="Proteomes" id="UP000000753"/>
    </source>
</evidence>
<dbReference type="AlphaFoldDB" id="B8CLJ6"/>
<keyword evidence="3 6" id="KW-1133">Transmembrane helix</keyword>
<dbReference type="SUPFAM" id="SSF52096">
    <property type="entry name" value="ClpP/crotonase"/>
    <property type="match status" value="1"/>
</dbReference>
<dbReference type="InterPro" id="IPR056738">
    <property type="entry name" value="NfeD1b_N"/>
</dbReference>
<evidence type="ECO:0000313" key="11">
    <source>
        <dbReference type="EMBL" id="ACJ28647.1"/>
    </source>
</evidence>
<evidence type="ECO:0000256" key="7">
    <source>
        <dbReference type="SAM" id="SignalP"/>
    </source>
</evidence>
<dbReference type="CDD" id="cd07020">
    <property type="entry name" value="Clp_protease_NfeD_1"/>
    <property type="match status" value="1"/>
</dbReference>
<evidence type="ECO:0000259" key="10">
    <source>
        <dbReference type="Pfam" id="PF25145"/>
    </source>
</evidence>